<dbReference type="InterPro" id="IPR036945">
    <property type="entry name" value="DAGK_sf"/>
</dbReference>
<evidence type="ECO:0000256" key="15">
    <source>
        <dbReference type="PIRSR" id="PIRSR600829-1"/>
    </source>
</evidence>
<dbReference type="STRING" id="868595.Desca_1869"/>
<comment type="subcellular location">
    <subcellularLocation>
        <location evidence="1">Cell membrane</location>
        <topology evidence="1">Multi-pass membrane protein</topology>
    </subcellularLocation>
</comment>
<comment type="similarity">
    <text evidence="2">Belongs to the bacterial diacylglycerol kinase family.</text>
</comment>
<evidence type="ECO:0000256" key="19">
    <source>
        <dbReference type="SAM" id="Phobius"/>
    </source>
</evidence>
<evidence type="ECO:0000256" key="3">
    <source>
        <dbReference type="ARBA" id="ARBA00022475"/>
    </source>
</evidence>
<reference evidence="20 21" key="1">
    <citation type="submission" date="2011-05" db="EMBL/GenBank/DDBJ databases">
        <title>Complete sequence of Desulfotomaculum carboxydivorans CO-1-SRB.</title>
        <authorList>
            <consortium name="US DOE Joint Genome Institute"/>
            <person name="Lucas S."/>
            <person name="Han J."/>
            <person name="Lapidus A."/>
            <person name="Cheng J.-F."/>
            <person name="Goodwin L."/>
            <person name="Pitluck S."/>
            <person name="Peters L."/>
            <person name="Mikhailova N."/>
            <person name="Lu M."/>
            <person name="Han C."/>
            <person name="Tapia R."/>
            <person name="Land M."/>
            <person name="Hauser L."/>
            <person name="Kyrpides N."/>
            <person name="Ivanova N."/>
            <person name="Pagani I."/>
            <person name="Stams A."/>
            <person name="Plugge C."/>
            <person name="Muyzer G."/>
            <person name="Kuever J."/>
            <person name="Parshina S."/>
            <person name="Ivanova A."/>
            <person name="Nazina T."/>
            <person name="Woyke T."/>
        </authorList>
    </citation>
    <scope>NUCLEOTIDE SEQUENCE [LARGE SCALE GENOMIC DNA]</scope>
    <source>
        <strain evidence="21">DSM 14880 / VKM B-2319 / CO-1-SRB</strain>
    </source>
</reference>
<feature type="binding site" evidence="17">
    <location>
        <position position="15"/>
    </location>
    <ligand>
        <name>ATP</name>
        <dbReference type="ChEBI" id="CHEBI:30616"/>
    </ligand>
</feature>
<evidence type="ECO:0000256" key="6">
    <source>
        <dbReference type="ARBA" id="ARBA00022692"/>
    </source>
</evidence>
<dbReference type="GO" id="GO:0005524">
    <property type="term" value="F:ATP binding"/>
    <property type="evidence" value="ECO:0007669"/>
    <property type="project" value="UniProtKB-KW"/>
</dbReference>
<dbReference type="eggNOG" id="COG0818">
    <property type="taxonomic scope" value="Bacteria"/>
</dbReference>
<dbReference type="GO" id="GO:0046872">
    <property type="term" value="F:metal ion binding"/>
    <property type="evidence" value="ECO:0007669"/>
    <property type="project" value="UniProtKB-KW"/>
</dbReference>
<evidence type="ECO:0000256" key="4">
    <source>
        <dbReference type="ARBA" id="ARBA00022516"/>
    </source>
</evidence>
<keyword evidence="10 19" id="KW-1133">Transmembrane helix</keyword>
<dbReference type="GO" id="GO:0005886">
    <property type="term" value="C:plasma membrane"/>
    <property type="evidence" value="ECO:0007669"/>
    <property type="project" value="UniProtKB-SubCell"/>
</dbReference>
<evidence type="ECO:0000256" key="5">
    <source>
        <dbReference type="ARBA" id="ARBA00022679"/>
    </source>
</evidence>
<keyword evidence="11" id="KW-0443">Lipid metabolism</keyword>
<protein>
    <submittedName>
        <fullName evidence="20">Diacylglycerol kinase</fullName>
    </submittedName>
</protein>
<keyword evidence="18" id="KW-0479">Metal-binding</keyword>
<dbReference type="RefSeq" id="WP_013810420.1">
    <property type="nucleotide sequence ID" value="NC_015565.1"/>
</dbReference>
<feature type="binding site" evidence="17">
    <location>
        <begin position="84"/>
        <end position="86"/>
    </location>
    <ligand>
        <name>ATP</name>
        <dbReference type="ChEBI" id="CHEBI:30616"/>
    </ligand>
</feature>
<dbReference type="AlphaFoldDB" id="F6B8E9"/>
<dbReference type="InterPro" id="IPR000829">
    <property type="entry name" value="DAGK"/>
</dbReference>
<evidence type="ECO:0000313" key="21">
    <source>
        <dbReference type="Proteomes" id="UP000009226"/>
    </source>
</evidence>
<feature type="binding site" evidence="17">
    <location>
        <position position="75"/>
    </location>
    <ligand>
        <name>ATP</name>
        <dbReference type="ChEBI" id="CHEBI:30616"/>
    </ligand>
</feature>
<name>F6B8E9_DESCC</name>
<keyword evidence="8 20" id="KW-0418">Kinase</keyword>
<keyword evidence="14" id="KW-1208">Phospholipid metabolism</keyword>
<keyword evidence="4" id="KW-0444">Lipid biosynthesis</keyword>
<evidence type="ECO:0000256" key="17">
    <source>
        <dbReference type="PIRSR" id="PIRSR600829-3"/>
    </source>
</evidence>
<feature type="active site" description="Proton acceptor" evidence="15">
    <location>
        <position position="68"/>
    </location>
</feature>
<keyword evidence="6 19" id="KW-0812">Transmembrane</keyword>
<dbReference type="EMBL" id="CP002736">
    <property type="protein sequence ID" value="AEF94713.1"/>
    <property type="molecule type" value="Genomic_DNA"/>
</dbReference>
<feature type="binding site" evidence="17">
    <location>
        <begin position="93"/>
        <end position="94"/>
    </location>
    <ligand>
        <name>ATP</name>
        <dbReference type="ChEBI" id="CHEBI:30616"/>
    </ligand>
</feature>
<evidence type="ECO:0000256" key="9">
    <source>
        <dbReference type="ARBA" id="ARBA00022840"/>
    </source>
</evidence>
<dbReference type="PANTHER" id="PTHR34299:SF1">
    <property type="entry name" value="DIACYLGLYCEROL KINASE"/>
    <property type="match status" value="1"/>
</dbReference>
<keyword evidence="9 17" id="KW-0067">ATP-binding</keyword>
<feature type="transmembrane region" description="Helical" evidence="19">
    <location>
        <begin position="32"/>
        <end position="51"/>
    </location>
</feature>
<evidence type="ECO:0000256" key="12">
    <source>
        <dbReference type="ARBA" id="ARBA00023136"/>
    </source>
</evidence>
<feature type="transmembrane region" description="Helical" evidence="19">
    <location>
        <begin position="95"/>
        <end position="115"/>
    </location>
</feature>
<evidence type="ECO:0000313" key="20">
    <source>
        <dbReference type="EMBL" id="AEF94713.1"/>
    </source>
</evidence>
<keyword evidence="7 17" id="KW-0547">Nucleotide-binding</keyword>
<evidence type="ECO:0000256" key="11">
    <source>
        <dbReference type="ARBA" id="ARBA00023098"/>
    </source>
</evidence>
<dbReference type="InterPro" id="IPR033717">
    <property type="entry name" value="UDPK"/>
</dbReference>
<evidence type="ECO:0000256" key="1">
    <source>
        <dbReference type="ARBA" id="ARBA00004651"/>
    </source>
</evidence>
<evidence type="ECO:0000256" key="14">
    <source>
        <dbReference type="ARBA" id="ARBA00023264"/>
    </source>
</evidence>
<dbReference type="KEGG" id="dca:Desca_1869"/>
<keyword evidence="12 19" id="KW-0472">Membrane</keyword>
<dbReference type="CDD" id="cd14265">
    <property type="entry name" value="UDPK_IM_like"/>
    <property type="match status" value="1"/>
</dbReference>
<feature type="transmembrane region" description="Helical" evidence="19">
    <location>
        <begin position="57"/>
        <end position="74"/>
    </location>
</feature>
<keyword evidence="5" id="KW-0808">Transferase</keyword>
<evidence type="ECO:0000256" key="2">
    <source>
        <dbReference type="ARBA" id="ARBA00005967"/>
    </source>
</evidence>
<dbReference type="Gene3D" id="1.10.287.3610">
    <property type="match status" value="1"/>
</dbReference>
<dbReference type="GO" id="GO:0016301">
    <property type="term" value="F:kinase activity"/>
    <property type="evidence" value="ECO:0007669"/>
    <property type="project" value="UniProtKB-KW"/>
</dbReference>
<dbReference type="PANTHER" id="PTHR34299">
    <property type="entry name" value="DIACYLGLYCEROL KINASE"/>
    <property type="match status" value="1"/>
</dbReference>
<dbReference type="Proteomes" id="UP000009226">
    <property type="component" value="Chromosome"/>
</dbReference>
<dbReference type="Pfam" id="PF01219">
    <property type="entry name" value="DAGK_prokar"/>
    <property type="match status" value="1"/>
</dbReference>
<keyword evidence="13" id="KW-0594">Phospholipid biosynthesis</keyword>
<evidence type="ECO:0000256" key="10">
    <source>
        <dbReference type="ARBA" id="ARBA00022989"/>
    </source>
</evidence>
<sequence>MIILVVKGFLNSFRYALAGIVCVFRTQRNMKVHCVAATLAVTVGLFLRLSSSEWVDIVLSIFFVLAAEAINTAVEAAVNLCTTEKHPWAKVAKDCAAGAVLLAAVNSVIVAVLVFGKRVLS</sequence>
<evidence type="ECO:0000256" key="13">
    <source>
        <dbReference type="ARBA" id="ARBA00023209"/>
    </source>
</evidence>
<evidence type="ECO:0000256" key="8">
    <source>
        <dbReference type="ARBA" id="ARBA00022777"/>
    </source>
</evidence>
<dbReference type="HOGENOM" id="CLU_112343_2_1_9"/>
<feature type="binding site" evidence="16">
    <location>
        <position position="68"/>
    </location>
    <ligand>
        <name>substrate</name>
    </ligand>
</feature>
<keyword evidence="18" id="KW-0460">Magnesium</keyword>
<dbReference type="GO" id="GO:0008654">
    <property type="term" value="P:phospholipid biosynthetic process"/>
    <property type="evidence" value="ECO:0007669"/>
    <property type="project" value="UniProtKB-KW"/>
</dbReference>
<keyword evidence="21" id="KW-1185">Reference proteome</keyword>
<proteinExistence type="inferred from homology"/>
<evidence type="ECO:0000256" key="16">
    <source>
        <dbReference type="PIRSR" id="PIRSR600829-2"/>
    </source>
</evidence>
<evidence type="ECO:0000256" key="18">
    <source>
        <dbReference type="PIRSR" id="PIRSR600829-4"/>
    </source>
</evidence>
<organism evidence="20 21">
    <name type="scientific">Desulfotomaculum nigrificans (strain DSM 14880 / VKM B-2319 / CO-1-SRB)</name>
    <name type="common">Desulfotomaculum carboxydivorans</name>
    <dbReference type="NCBI Taxonomy" id="868595"/>
    <lineage>
        <taxon>Bacteria</taxon>
        <taxon>Bacillati</taxon>
        <taxon>Bacillota</taxon>
        <taxon>Clostridia</taxon>
        <taxon>Eubacteriales</taxon>
        <taxon>Desulfotomaculaceae</taxon>
        <taxon>Desulfotomaculum</taxon>
    </lineage>
</organism>
<gene>
    <name evidence="20" type="ordered locus">Desca_1869</name>
</gene>
<keyword evidence="3" id="KW-1003">Cell membrane</keyword>
<feature type="binding site" evidence="18">
    <location>
        <position position="75"/>
    </location>
    <ligand>
        <name>a divalent metal cation</name>
        <dbReference type="ChEBI" id="CHEBI:60240"/>
    </ligand>
</feature>
<accession>F6B8E9</accession>
<comment type="cofactor">
    <cofactor evidence="18">
        <name>Mg(2+)</name>
        <dbReference type="ChEBI" id="CHEBI:18420"/>
    </cofactor>
    <text evidence="18">Mn(2+), Zn(2+), Cd(2+) and Co(2+) support activity to lesser extents.</text>
</comment>
<evidence type="ECO:0000256" key="7">
    <source>
        <dbReference type="ARBA" id="ARBA00022741"/>
    </source>
</evidence>